<evidence type="ECO:0000259" key="1">
    <source>
        <dbReference type="Pfam" id="PF22660"/>
    </source>
</evidence>
<protein>
    <submittedName>
        <fullName evidence="2">Phosphoribosylaminoimidazole carboxylase, ATPase subunit</fullName>
    </submittedName>
</protein>
<accession>T1B267</accession>
<organism evidence="2">
    <name type="scientific">mine drainage metagenome</name>
    <dbReference type="NCBI Taxonomy" id="410659"/>
    <lineage>
        <taxon>unclassified sequences</taxon>
        <taxon>metagenomes</taxon>
        <taxon>ecological metagenomes</taxon>
    </lineage>
</organism>
<comment type="caution">
    <text evidence="2">The sequence shown here is derived from an EMBL/GenBank/DDBJ whole genome shotgun (WGS) entry which is preliminary data.</text>
</comment>
<dbReference type="SUPFAM" id="SSF56059">
    <property type="entry name" value="Glutathione synthetase ATP-binding domain-like"/>
    <property type="match status" value="1"/>
</dbReference>
<feature type="non-terminal residue" evidence="2">
    <location>
        <position position="127"/>
    </location>
</feature>
<dbReference type="PANTHER" id="PTHR11609">
    <property type="entry name" value="PURINE BIOSYNTHESIS PROTEIN 6/7, PUR6/7"/>
    <property type="match status" value="1"/>
</dbReference>
<dbReference type="EMBL" id="AUZX01010293">
    <property type="protein sequence ID" value="EQD48455.1"/>
    <property type="molecule type" value="Genomic_DNA"/>
</dbReference>
<dbReference type="InterPro" id="IPR016185">
    <property type="entry name" value="PreATP-grasp_dom_sf"/>
</dbReference>
<proteinExistence type="predicted"/>
<reference evidence="2" key="2">
    <citation type="journal article" date="2014" name="ISME J.">
        <title>Microbial stratification in low pH oxic and suboxic macroscopic growths along an acid mine drainage.</title>
        <authorList>
            <person name="Mendez-Garcia C."/>
            <person name="Mesa V."/>
            <person name="Sprenger R.R."/>
            <person name="Richter M."/>
            <person name="Diez M.S."/>
            <person name="Solano J."/>
            <person name="Bargiela R."/>
            <person name="Golyshina O.V."/>
            <person name="Manteca A."/>
            <person name="Ramos J.L."/>
            <person name="Gallego J.R."/>
            <person name="Llorente I."/>
            <person name="Martins Dos Santos V.A."/>
            <person name="Jensen O.N."/>
            <person name="Pelaez A.I."/>
            <person name="Sanchez J."/>
            <person name="Ferrer M."/>
        </authorList>
    </citation>
    <scope>NUCLEOTIDE SEQUENCE</scope>
</reference>
<feature type="domain" description="PurT/PurK-like preATP-grasp" evidence="1">
    <location>
        <begin position="3"/>
        <end position="60"/>
    </location>
</feature>
<dbReference type="InterPro" id="IPR054350">
    <property type="entry name" value="PurT/PurK_preATP-grasp"/>
</dbReference>
<dbReference type="Gene3D" id="3.40.50.20">
    <property type="match status" value="1"/>
</dbReference>
<dbReference type="AlphaFoldDB" id="T1B267"/>
<dbReference type="InterPro" id="IPR013815">
    <property type="entry name" value="ATP_grasp_subdomain_1"/>
</dbReference>
<dbReference type="GO" id="GO:0005829">
    <property type="term" value="C:cytosol"/>
    <property type="evidence" value="ECO:0007669"/>
    <property type="project" value="TreeGrafter"/>
</dbReference>
<gene>
    <name evidence="2" type="ORF">B1A_14043</name>
</gene>
<dbReference type="PANTHER" id="PTHR11609:SF5">
    <property type="entry name" value="PHOSPHORIBOSYLAMINOIMIDAZOLE CARBOXYLASE"/>
    <property type="match status" value="1"/>
</dbReference>
<dbReference type="Gene3D" id="3.30.1490.20">
    <property type="entry name" value="ATP-grasp fold, A domain"/>
    <property type="match status" value="1"/>
</dbReference>
<name>T1B267_9ZZZZ</name>
<dbReference type="Pfam" id="PF22660">
    <property type="entry name" value="RS_preATP-grasp-like"/>
    <property type="match status" value="1"/>
</dbReference>
<evidence type="ECO:0000313" key="2">
    <source>
        <dbReference type="EMBL" id="EQD48455.1"/>
    </source>
</evidence>
<dbReference type="SUPFAM" id="SSF52440">
    <property type="entry name" value="PreATP-grasp domain"/>
    <property type="match status" value="1"/>
</dbReference>
<sequence>MACADWTIVARYDDTEALLRLSESCQAITTEFENVPAASLEFLAARGVVRPSALSVAICQDRIREKTFLADNGFLTAPFIVVAGSSRPTPETIAPLLPGILKTSREGYDGKGQWPIDTIDVPFFRDR</sequence>
<dbReference type="GO" id="GO:0005524">
    <property type="term" value="F:ATP binding"/>
    <property type="evidence" value="ECO:0007669"/>
    <property type="project" value="InterPro"/>
</dbReference>
<reference evidence="2" key="1">
    <citation type="submission" date="2013-08" db="EMBL/GenBank/DDBJ databases">
        <authorList>
            <person name="Mendez C."/>
            <person name="Richter M."/>
            <person name="Ferrer M."/>
            <person name="Sanchez J."/>
        </authorList>
    </citation>
    <scope>NUCLEOTIDE SEQUENCE</scope>
</reference>